<name>A0ABW3YAA6_9ACTN</name>
<comment type="caution">
    <text evidence="2">The sequence shown here is derived from an EMBL/GenBank/DDBJ whole genome shotgun (WGS) entry which is preliminary data.</text>
</comment>
<sequence length="384" mass="40295">MHPPRAFRRTALSLGLTAALVASVSVPAYAGPADGLRGTGAATSPAAGPVHSITDSLARQVASSLTDRSARNRIVSAVTRDSVDLASVEPGSALSSAIRTANRDVLAAKGLPASGGSLLRLRLADAGMRAALDRGETPLVTAAPNDDTVTSVTAYDPAGRAVQLDAVRLPDRPVLVVEVDTSKALPMGLKLIRDELAARGLASTAADPTATTRTTGSATATAGYWATKVTAVRLSDDKEPWIKGDAEIFNLVGGFGLDGKAKVDVVQMPYLDKDGQTYYPNQLLVHFNGYKYNLADVVMMEDDGDTNYQGLVKAIVTALLTIVDGGMYIPLVNAILDAIPTSWYTDDPDYVDSWYTLSTSSSGRLNGAAGNGWLDVVPYFVQPL</sequence>
<dbReference type="Pfam" id="PF11301">
    <property type="entry name" value="DUF3103"/>
    <property type="match status" value="1"/>
</dbReference>
<proteinExistence type="predicted"/>
<evidence type="ECO:0000313" key="2">
    <source>
        <dbReference type="EMBL" id="MFD1320980.1"/>
    </source>
</evidence>
<evidence type="ECO:0000256" key="1">
    <source>
        <dbReference type="SAM" id="SignalP"/>
    </source>
</evidence>
<organism evidence="2 3">
    <name type="scientific">Micromonospora sonneratiae</name>
    <dbReference type="NCBI Taxonomy" id="1184706"/>
    <lineage>
        <taxon>Bacteria</taxon>
        <taxon>Bacillati</taxon>
        <taxon>Actinomycetota</taxon>
        <taxon>Actinomycetes</taxon>
        <taxon>Micromonosporales</taxon>
        <taxon>Micromonosporaceae</taxon>
        <taxon>Micromonospora</taxon>
    </lineage>
</organism>
<protein>
    <submittedName>
        <fullName evidence="2">DUF3103 family protein</fullName>
    </submittedName>
</protein>
<evidence type="ECO:0000313" key="3">
    <source>
        <dbReference type="Proteomes" id="UP001597260"/>
    </source>
</evidence>
<keyword evidence="1" id="KW-0732">Signal</keyword>
<dbReference type="EMBL" id="JBHTMP010000008">
    <property type="protein sequence ID" value="MFD1320980.1"/>
    <property type="molecule type" value="Genomic_DNA"/>
</dbReference>
<dbReference type="Proteomes" id="UP001597260">
    <property type="component" value="Unassembled WGS sequence"/>
</dbReference>
<keyword evidence="3" id="KW-1185">Reference proteome</keyword>
<dbReference type="InterPro" id="IPR021452">
    <property type="entry name" value="DUF3103"/>
</dbReference>
<gene>
    <name evidence="2" type="ORF">ACFQ4H_07760</name>
</gene>
<accession>A0ABW3YAA6</accession>
<reference evidence="3" key="1">
    <citation type="journal article" date="2019" name="Int. J. Syst. Evol. Microbiol.">
        <title>The Global Catalogue of Microorganisms (GCM) 10K type strain sequencing project: providing services to taxonomists for standard genome sequencing and annotation.</title>
        <authorList>
            <consortium name="The Broad Institute Genomics Platform"/>
            <consortium name="The Broad Institute Genome Sequencing Center for Infectious Disease"/>
            <person name="Wu L."/>
            <person name="Ma J."/>
        </authorList>
    </citation>
    <scope>NUCLEOTIDE SEQUENCE [LARGE SCALE GENOMIC DNA]</scope>
    <source>
        <strain evidence="3">JCM 31037</strain>
    </source>
</reference>
<dbReference type="RefSeq" id="WP_377568566.1">
    <property type="nucleotide sequence ID" value="NZ_JBHTMP010000008.1"/>
</dbReference>
<feature type="signal peptide" evidence="1">
    <location>
        <begin position="1"/>
        <end position="30"/>
    </location>
</feature>
<feature type="chain" id="PRO_5045615315" evidence="1">
    <location>
        <begin position="31"/>
        <end position="384"/>
    </location>
</feature>